<dbReference type="HOGENOM" id="CLU_148173_0_0_1"/>
<reference evidence="2 3" key="1">
    <citation type="submission" date="2015-01" db="EMBL/GenBank/DDBJ databases">
        <title>The Genome Sequence of Fonsecaea pedrosoi CBS 271.37.</title>
        <authorList>
            <consortium name="The Broad Institute Genomics Platform"/>
            <person name="Cuomo C."/>
            <person name="de Hoog S."/>
            <person name="Gorbushina A."/>
            <person name="Stielow B."/>
            <person name="Teixiera M."/>
            <person name="Abouelleil A."/>
            <person name="Chapman S.B."/>
            <person name="Priest M."/>
            <person name="Young S.K."/>
            <person name="Wortman J."/>
            <person name="Nusbaum C."/>
            <person name="Birren B."/>
        </authorList>
    </citation>
    <scope>NUCLEOTIDE SEQUENCE [LARGE SCALE GENOMIC DNA]</scope>
    <source>
        <strain evidence="2 3">CBS 271.37</strain>
    </source>
</reference>
<sequence>MAEPDDVEEDLFADLYDADENHGSSKPAAPPAAQTAAIDTVMKTSEAPGYGEEPEIAYDPTSFDTEPPGQDEPTNGAHSPKQAQDFHEKPSQPEVFNVNMKEDG</sequence>
<dbReference type="EMBL" id="KN846978">
    <property type="protein sequence ID" value="KIW74113.1"/>
    <property type="molecule type" value="Genomic_DNA"/>
</dbReference>
<dbReference type="AlphaFoldDB" id="A0A0D2FZZ8"/>
<evidence type="ECO:0000313" key="2">
    <source>
        <dbReference type="EMBL" id="KIW74113.1"/>
    </source>
</evidence>
<dbReference type="Proteomes" id="UP000053029">
    <property type="component" value="Unassembled WGS sequence"/>
</dbReference>
<evidence type="ECO:0000313" key="3">
    <source>
        <dbReference type="Proteomes" id="UP000053029"/>
    </source>
</evidence>
<dbReference type="RefSeq" id="XP_013277921.1">
    <property type="nucleotide sequence ID" value="XM_013422467.1"/>
</dbReference>
<protein>
    <submittedName>
        <fullName evidence="2">Uncharacterized protein</fullName>
    </submittedName>
</protein>
<name>A0A0D2FZZ8_9EURO</name>
<dbReference type="GeneID" id="25312013"/>
<evidence type="ECO:0000256" key="1">
    <source>
        <dbReference type="SAM" id="MobiDB-lite"/>
    </source>
</evidence>
<feature type="region of interest" description="Disordered" evidence="1">
    <location>
        <begin position="16"/>
        <end position="35"/>
    </location>
</feature>
<dbReference type="OrthoDB" id="3872446at2759"/>
<accession>A0A0D2FZZ8</accession>
<proteinExistence type="predicted"/>
<feature type="region of interest" description="Disordered" evidence="1">
    <location>
        <begin position="40"/>
        <end position="104"/>
    </location>
</feature>
<keyword evidence="3" id="KW-1185">Reference proteome</keyword>
<organism evidence="2 3">
    <name type="scientific">Fonsecaea pedrosoi CBS 271.37</name>
    <dbReference type="NCBI Taxonomy" id="1442368"/>
    <lineage>
        <taxon>Eukaryota</taxon>
        <taxon>Fungi</taxon>
        <taxon>Dikarya</taxon>
        <taxon>Ascomycota</taxon>
        <taxon>Pezizomycotina</taxon>
        <taxon>Eurotiomycetes</taxon>
        <taxon>Chaetothyriomycetidae</taxon>
        <taxon>Chaetothyriales</taxon>
        <taxon>Herpotrichiellaceae</taxon>
        <taxon>Fonsecaea</taxon>
    </lineage>
</organism>
<gene>
    <name evidence="2" type="ORF">Z517_12523</name>
</gene>
<dbReference type="VEuPathDB" id="FungiDB:Z517_12523"/>